<proteinExistence type="predicted"/>
<dbReference type="AlphaFoldDB" id="A0A699X3S9"/>
<reference evidence="2" key="1">
    <citation type="journal article" date="2019" name="Sci. Rep.">
        <title>Draft genome of Tanacetum cinerariifolium, the natural source of mosquito coil.</title>
        <authorList>
            <person name="Yamashiro T."/>
            <person name="Shiraishi A."/>
            <person name="Satake H."/>
            <person name="Nakayama K."/>
        </authorList>
    </citation>
    <scope>NUCLEOTIDE SEQUENCE</scope>
</reference>
<protein>
    <submittedName>
        <fullName evidence="2">Uncharacterized protein</fullName>
    </submittedName>
</protein>
<feature type="region of interest" description="Disordered" evidence="1">
    <location>
        <begin position="1"/>
        <end position="25"/>
    </location>
</feature>
<comment type="caution">
    <text evidence="2">The sequence shown here is derived from an EMBL/GenBank/DDBJ whole genome shotgun (WGS) entry which is preliminary data.</text>
</comment>
<name>A0A699X3S9_TANCI</name>
<evidence type="ECO:0000313" key="2">
    <source>
        <dbReference type="EMBL" id="GFD51304.1"/>
    </source>
</evidence>
<accession>A0A699X3S9</accession>
<sequence length="104" mass="11952">AEDRFNEVVNTYPDPDEPEDGGIVPGNSTLTLAKRIKRCLKIDKLNLTKMEELKKNGYEMFGNRYMSKAEYEYNMDQMTIAMLDDMDWALDHGLGIESKDPLVD</sequence>
<organism evidence="2">
    <name type="scientific">Tanacetum cinerariifolium</name>
    <name type="common">Dalmatian daisy</name>
    <name type="synonym">Chrysanthemum cinerariifolium</name>
    <dbReference type="NCBI Taxonomy" id="118510"/>
    <lineage>
        <taxon>Eukaryota</taxon>
        <taxon>Viridiplantae</taxon>
        <taxon>Streptophyta</taxon>
        <taxon>Embryophyta</taxon>
        <taxon>Tracheophyta</taxon>
        <taxon>Spermatophyta</taxon>
        <taxon>Magnoliopsida</taxon>
        <taxon>eudicotyledons</taxon>
        <taxon>Gunneridae</taxon>
        <taxon>Pentapetalae</taxon>
        <taxon>asterids</taxon>
        <taxon>campanulids</taxon>
        <taxon>Asterales</taxon>
        <taxon>Asteraceae</taxon>
        <taxon>Asteroideae</taxon>
        <taxon>Anthemideae</taxon>
        <taxon>Anthemidinae</taxon>
        <taxon>Tanacetum</taxon>
    </lineage>
</organism>
<gene>
    <name evidence="2" type="ORF">Tci_923273</name>
</gene>
<dbReference type="EMBL" id="BKCJ011768485">
    <property type="protein sequence ID" value="GFD51304.1"/>
    <property type="molecule type" value="Genomic_DNA"/>
</dbReference>
<feature type="non-terminal residue" evidence="2">
    <location>
        <position position="1"/>
    </location>
</feature>
<evidence type="ECO:0000256" key="1">
    <source>
        <dbReference type="SAM" id="MobiDB-lite"/>
    </source>
</evidence>